<evidence type="ECO:0000256" key="1">
    <source>
        <dbReference type="ARBA" id="ARBA00004429"/>
    </source>
</evidence>
<sequence length="573" mass="62825">MRALLPYLALYKRHKWLLLLGIVLAIVTLLASIGLLTLSGWFLSASAVVGVAGIYSFNYMLPAAGVRGAAIIRTAGRYFERLVSHDATFRVLQHLRVFTFSKLLPLSPAGLARFRQGELLNRVVADVDTLDHLYLRVISPLVGALVVIIVVTVGLSVLDVTLALTLGGIMLLTLLLLPPLFYRAGKPAGESMTRLRGQYRQQLTAWLQGQAELMLFNASSRYREQMEKTEVRWQDAQRRQAELTALSQAVMLLIGGIAVIVMLWLASEGVGGNTQPGALIALFVFCALAAFEALAPVTGAFQHLGQVIASAQRITQITEQEPEVSFTQGEAQKLDRVSLTLNQVTFSYPQQPSPALANVSLQVKAGEHIAILGRTGCGKSTLLQLLTRAWDPAQGEILLNNQPLTQLNEATLRQAMSVVPQRVHLFSATLRDNLLLASPDASDAQLSETLERVGLDKLLDDSGLNSWLGEGGRQLSGGELRRLAIARALLHDAPLMLLDEPTEGLDATTESQILDLLAEVMREKTVLMVTHRLRGLARFNQIIVMDNGKIIEQGSHAELLAEQGRYYRFKQRL</sequence>
<dbReference type="PANTHER" id="PTHR43394:SF1">
    <property type="entry name" value="ATP-BINDING CASSETTE SUB-FAMILY B MEMBER 10, MITOCHONDRIAL"/>
    <property type="match status" value="1"/>
</dbReference>
<evidence type="ECO:0000259" key="19">
    <source>
        <dbReference type="PROSITE" id="PS50929"/>
    </source>
</evidence>
<dbReference type="InterPro" id="IPR014223">
    <property type="entry name" value="ABC_CydC/D"/>
</dbReference>
<dbReference type="Gene3D" id="1.20.1560.10">
    <property type="entry name" value="ABC transporter type 1, transmembrane domain"/>
    <property type="match status" value="1"/>
</dbReference>
<organism evidence="20 21">
    <name type="scientific">Klebsiella spallanzanii</name>
    <dbReference type="NCBI Taxonomy" id="2587528"/>
    <lineage>
        <taxon>Bacteria</taxon>
        <taxon>Pseudomonadati</taxon>
        <taxon>Pseudomonadota</taxon>
        <taxon>Gammaproteobacteria</taxon>
        <taxon>Enterobacterales</taxon>
        <taxon>Enterobacteriaceae</taxon>
        <taxon>Klebsiella/Raoultella group</taxon>
        <taxon>Klebsiella</taxon>
    </lineage>
</organism>
<dbReference type="SUPFAM" id="SSF52540">
    <property type="entry name" value="P-loop containing nucleoside triphosphate hydrolases"/>
    <property type="match status" value="1"/>
</dbReference>
<reference evidence="20 21" key="1">
    <citation type="submission" date="2019-07" db="EMBL/GenBank/DDBJ databases">
        <authorList>
            <person name="Brisse S."/>
            <person name="Rodrigues C."/>
            <person name="Thorpe H."/>
        </authorList>
    </citation>
    <scope>NUCLEOTIDE SEQUENCE [LARGE SCALE GENOMIC DNA]</scope>
    <source>
        <strain evidence="20">SB6408</strain>
    </source>
</reference>
<evidence type="ECO:0000256" key="5">
    <source>
        <dbReference type="ARBA" id="ARBA00022692"/>
    </source>
</evidence>
<keyword evidence="3" id="KW-1003">Cell membrane</keyword>
<keyword evidence="8" id="KW-1278">Translocase</keyword>
<dbReference type="InterPro" id="IPR039421">
    <property type="entry name" value="Type_1_exporter"/>
</dbReference>
<dbReference type="GO" id="GO:0005524">
    <property type="term" value="F:ATP binding"/>
    <property type="evidence" value="ECO:0007669"/>
    <property type="project" value="UniProtKB-KW"/>
</dbReference>
<comment type="catalytic activity">
    <reaction evidence="12">
        <text>glutathione(in) + ATP + H2O = glutathione(out) + ADP + phosphate + H(+)</text>
        <dbReference type="Rhea" id="RHEA:29787"/>
        <dbReference type="ChEBI" id="CHEBI:15377"/>
        <dbReference type="ChEBI" id="CHEBI:15378"/>
        <dbReference type="ChEBI" id="CHEBI:30616"/>
        <dbReference type="ChEBI" id="CHEBI:43474"/>
        <dbReference type="ChEBI" id="CHEBI:57925"/>
        <dbReference type="ChEBI" id="CHEBI:456216"/>
    </reaction>
    <physiologicalReaction direction="left-to-right" evidence="12">
        <dbReference type="Rhea" id="RHEA:29788"/>
    </physiologicalReaction>
</comment>
<name>A0A564N7E2_9ENTR</name>
<dbReference type="InterPro" id="IPR003439">
    <property type="entry name" value="ABC_transporter-like_ATP-bd"/>
</dbReference>
<comment type="catalytic activity">
    <reaction evidence="13">
        <text>L-cysteine(in) + ATP + H2O = L-cysteine(out) + ADP + phosphate + H(+)</text>
        <dbReference type="Rhea" id="RHEA:29783"/>
        <dbReference type="ChEBI" id="CHEBI:15377"/>
        <dbReference type="ChEBI" id="CHEBI:15378"/>
        <dbReference type="ChEBI" id="CHEBI:30616"/>
        <dbReference type="ChEBI" id="CHEBI:35235"/>
        <dbReference type="ChEBI" id="CHEBI:43474"/>
        <dbReference type="ChEBI" id="CHEBI:456216"/>
    </reaction>
    <physiologicalReaction direction="left-to-right" evidence="13">
        <dbReference type="Rhea" id="RHEA:29784"/>
    </physiologicalReaction>
</comment>
<dbReference type="InterPro" id="IPR027417">
    <property type="entry name" value="P-loop_NTPase"/>
</dbReference>
<comment type="similarity">
    <text evidence="14">Belongs to the ABC transporter superfamily. Cysteine exporter (TC 3.A.1.129.1) family.</text>
</comment>
<feature type="transmembrane region" description="Helical" evidence="17">
    <location>
        <begin position="278"/>
        <end position="301"/>
    </location>
</feature>
<dbReference type="InterPro" id="IPR011527">
    <property type="entry name" value="ABC1_TM_dom"/>
</dbReference>
<dbReference type="PROSITE" id="PS00211">
    <property type="entry name" value="ABC_TRANSPORTER_1"/>
    <property type="match status" value="1"/>
</dbReference>
<dbReference type="AlphaFoldDB" id="A0A564N7E2"/>
<evidence type="ECO:0000256" key="9">
    <source>
        <dbReference type="ARBA" id="ARBA00022970"/>
    </source>
</evidence>
<comment type="subcellular location">
    <subcellularLocation>
        <location evidence="1">Cell inner membrane</location>
        <topology evidence="1">Multi-pass membrane protein</topology>
    </subcellularLocation>
</comment>
<dbReference type="Pfam" id="PF00664">
    <property type="entry name" value="ABC_membrane"/>
    <property type="match status" value="1"/>
</dbReference>
<dbReference type="PROSITE" id="PS50929">
    <property type="entry name" value="ABC_TM1F"/>
    <property type="match status" value="1"/>
</dbReference>
<dbReference type="SMART" id="SM00382">
    <property type="entry name" value="AAA"/>
    <property type="match status" value="1"/>
</dbReference>
<evidence type="ECO:0000256" key="15">
    <source>
        <dbReference type="ARBA" id="ARBA00063833"/>
    </source>
</evidence>
<evidence type="ECO:0000313" key="21">
    <source>
        <dbReference type="Proteomes" id="UP000318370"/>
    </source>
</evidence>
<dbReference type="FunFam" id="1.20.1560.10:FF:000060">
    <property type="entry name" value="Cysteine/glutathione ABC transporter ATP-binding protein/permease CydC"/>
    <property type="match status" value="1"/>
</dbReference>
<dbReference type="Pfam" id="PF00005">
    <property type="entry name" value="ABC_tran"/>
    <property type="match status" value="1"/>
</dbReference>
<keyword evidence="9" id="KW-0029">Amino-acid transport</keyword>
<dbReference type="GO" id="GO:0006865">
    <property type="term" value="P:amino acid transport"/>
    <property type="evidence" value="ECO:0007669"/>
    <property type="project" value="UniProtKB-KW"/>
</dbReference>
<feature type="domain" description="ABC transporter" evidence="18">
    <location>
        <begin position="339"/>
        <end position="572"/>
    </location>
</feature>
<evidence type="ECO:0000256" key="17">
    <source>
        <dbReference type="SAM" id="Phobius"/>
    </source>
</evidence>
<evidence type="ECO:0000256" key="2">
    <source>
        <dbReference type="ARBA" id="ARBA00022448"/>
    </source>
</evidence>
<keyword evidence="10 17" id="KW-1133">Transmembrane helix</keyword>
<dbReference type="GO" id="GO:0015421">
    <property type="term" value="F:ABC-type oligopeptide transporter activity"/>
    <property type="evidence" value="ECO:0007669"/>
    <property type="project" value="TreeGrafter"/>
</dbReference>
<evidence type="ECO:0000256" key="11">
    <source>
        <dbReference type="ARBA" id="ARBA00023136"/>
    </source>
</evidence>
<feature type="transmembrane region" description="Helical" evidence="17">
    <location>
        <begin position="161"/>
        <end position="182"/>
    </location>
</feature>
<proteinExistence type="inferred from homology"/>
<evidence type="ECO:0000256" key="3">
    <source>
        <dbReference type="ARBA" id="ARBA00022475"/>
    </source>
</evidence>
<evidence type="ECO:0000256" key="10">
    <source>
        <dbReference type="ARBA" id="ARBA00022989"/>
    </source>
</evidence>
<keyword evidence="6" id="KW-0547">Nucleotide-binding</keyword>
<feature type="domain" description="ABC transmembrane type-1" evidence="19">
    <location>
        <begin position="19"/>
        <end position="306"/>
    </location>
</feature>
<dbReference type="RefSeq" id="WP_142463835.1">
    <property type="nucleotide sequence ID" value="NZ_CABGHF010000045.1"/>
</dbReference>
<evidence type="ECO:0000256" key="4">
    <source>
        <dbReference type="ARBA" id="ARBA00022519"/>
    </source>
</evidence>
<dbReference type="FunFam" id="3.40.50.300:FF:001297">
    <property type="entry name" value="Cysteine/glutathione ABC transporter ATP-binding protein/permease CydC"/>
    <property type="match status" value="1"/>
</dbReference>
<evidence type="ECO:0000313" key="20">
    <source>
        <dbReference type="EMBL" id="VUT01918.1"/>
    </source>
</evidence>
<evidence type="ECO:0000256" key="14">
    <source>
        <dbReference type="ARBA" id="ARBA00061534"/>
    </source>
</evidence>
<dbReference type="InterPro" id="IPR003593">
    <property type="entry name" value="AAA+_ATPase"/>
</dbReference>
<evidence type="ECO:0000256" key="12">
    <source>
        <dbReference type="ARBA" id="ARBA00050301"/>
    </source>
</evidence>
<keyword evidence="5 17" id="KW-0812">Transmembrane</keyword>
<dbReference type="PROSITE" id="PS50893">
    <property type="entry name" value="ABC_TRANSPORTER_2"/>
    <property type="match status" value="1"/>
</dbReference>
<dbReference type="Proteomes" id="UP000318370">
    <property type="component" value="Unassembled WGS sequence"/>
</dbReference>
<dbReference type="NCBIfam" id="TIGR02868">
    <property type="entry name" value="CydC"/>
    <property type="match status" value="1"/>
</dbReference>
<feature type="transmembrane region" description="Helical" evidence="17">
    <location>
        <begin position="243"/>
        <end position="266"/>
    </location>
</feature>
<evidence type="ECO:0000256" key="13">
    <source>
        <dbReference type="ARBA" id="ARBA00051241"/>
    </source>
</evidence>
<protein>
    <recommendedName>
        <fullName evidence="16">Glutathione/L-cysteine transport system ATP-binding/permease protein CydC</fullName>
    </recommendedName>
</protein>
<evidence type="ECO:0000256" key="8">
    <source>
        <dbReference type="ARBA" id="ARBA00022967"/>
    </source>
</evidence>
<dbReference type="GO" id="GO:0016887">
    <property type="term" value="F:ATP hydrolysis activity"/>
    <property type="evidence" value="ECO:0007669"/>
    <property type="project" value="InterPro"/>
</dbReference>
<feature type="transmembrane region" description="Helical" evidence="17">
    <location>
        <begin position="16"/>
        <end position="35"/>
    </location>
</feature>
<keyword evidence="2" id="KW-0813">Transport</keyword>
<dbReference type="EMBL" id="CABGHF010000045">
    <property type="protein sequence ID" value="VUT01918.1"/>
    <property type="molecule type" value="Genomic_DNA"/>
</dbReference>
<dbReference type="GO" id="GO:0034775">
    <property type="term" value="P:glutathione transmembrane transport"/>
    <property type="evidence" value="ECO:0007669"/>
    <property type="project" value="InterPro"/>
</dbReference>
<keyword evidence="11 17" id="KW-0472">Membrane</keyword>
<dbReference type="CDD" id="cd03247">
    <property type="entry name" value="ABCC_cytochrome_bd"/>
    <property type="match status" value="1"/>
</dbReference>
<comment type="subunit">
    <text evidence="15">Forms a heterodimer with CydD.</text>
</comment>
<dbReference type="GO" id="GO:0045454">
    <property type="term" value="P:cell redox homeostasis"/>
    <property type="evidence" value="ECO:0007669"/>
    <property type="project" value="InterPro"/>
</dbReference>
<evidence type="ECO:0000256" key="16">
    <source>
        <dbReference type="ARBA" id="ARBA00071411"/>
    </source>
</evidence>
<evidence type="ECO:0000259" key="18">
    <source>
        <dbReference type="PROSITE" id="PS50893"/>
    </source>
</evidence>
<dbReference type="NCBIfam" id="NF008364">
    <property type="entry name" value="PRK11160.1"/>
    <property type="match status" value="1"/>
</dbReference>
<dbReference type="InterPro" id="IPR036640">
    <property type="entry name" value="ABC1_TM_sf"/>
</dbReference>
<dbReference type="InterPro" id="IPR017871">
    <property type="entry name" value="ABC_transporter-like_CS"/>
</dbReference>
<gene>
    <name evidence="20" type="ORF">SB6408_01980</name>
</gene>
<evidence type="ECO:0000256" key="6">
    <source>
        <dbReference type="ARBA" id="ARBA00022741"/>
    </source>
</evidence>
<accession>A0A564N7E2</accession>
<dbReference type="GO" id="GO:0005886">
    <property type="term" value="C:plasma membrane"/>
    <property type="evidence" value="ECO:0007669"/>
    <property type="project" value="UniProtKB-SubCell"/>
</dbReference>
<feature type="transmembrane region" description="Helical" evidence="17">
    <location>
        <begin position="133"/>
        <end position="155"/>
    </location>
</feature>
<feature type="transmembrane region" description="Helical" evidence="17">
    <location>
        <begin position="41"/>
        <end position="61"/>
    </location>
</feature>
<keyword evidence="4" id="KW-0997">Cell inner membrane</keyword>
<dbReference type="CDD" id="cd18585">
    <property type="entry name" value="ABC_6TM_CydC"/>
    <property type="match status" value="1"/>
</dbReference>
<dbReference type="PANTHER" id="PTHR43394">
    <property type="entry name" value="ATP-DEPENDENT PERMEASE MDL1, MITOCHONDRIAL"/>
    <property type="match status" value="1"/>
</dbReference>
<dbReference type="SUPFAM" id="SSF90123">
    <property type="entry name" value="ABC transporter transmembrane region"/>
    <property type="match status" value="1"/>
</dbReference>
<keyword evidence="7 20" id="KW-0067">ATP-binding</keyword>
<dbReference type="Gene3D" id="3.40.50.300">
    <property type="entry name" value="P-loop containing nucleotide triphosphate hydrolases"/>
    <property type="match status" value="1"/>
</dbReference>
<evidence type="ECO:0000256" key="7">
    <source>
        <dbReference type="ARBA" id="ARBA00022840"/>
    </source>
</evidence>